<keyword evidence="1" id="KW-0808">Transferase</keyword>
<feature type="domain" description="PTS EIIA type-4" evidence="2">
    <location>
        <begin position="2"/>
        <end position="123"/>
    </location>
</feature>
<dbReference type="InterPro" id="IPR036662">
    <property type="entry name" value="PTS_EIIA_man-typ_sf"/>
</dbReference>
<reference evidence="3" key="1">
    <citation type="journal article" date="2021" name="PeerJ">
        <title>Extensive microbial diversity within the chicken gut microbiome revealed by metagenomics and culture.</title>
        <authorList>
            <person name="Gilroy R."/>
            <person name="Ravi A."/>
            <person name="Getino M."/>
            <person name="Pursley I."/>
            <person name="Horton D.L."/>
            <person name="Alikhan N.F."/>
            <person name="Baker D."/>
            <person name="Gharbi K."/>
            <person name="Hall N."/>
            <person name="Watson M."/>
            <person name="Adriaenssens E.M."/>
            <person name="Foster-Nyarko E."/>
            <person name="Jarju S."/>
            <person name="Secka A."/>
            <person name="Antonio M."/>
            <person name="Oren A."/>
            <person name="Chaudhuri R.R."/>
            <person name="La Ragione R."/>
            <person name="Hildebrand F."/>
            <person name="Pallen M.J."/>
        </authorList>
    </citation>
    <scope>NUCLEOTIDE SEQUENCE</scope>
    <source>
        <strain evidence="3">ChiHjej10B9-743</strain>
    </source>
</reference>
<dbReference type="GO" id="GO:0009401">
    <property type="term" value="P:phosphoenolpyruvate-dependent sugar phosphotransferase system"/>
    <property type="evidence" value="ECO:0007669"/>
    <property type="project" value="InterPro"/>
</dbReference>
<dbReference type="AlphaFoldDB" id="A0A9D2CI16"/>
<dbReference type="GO" id="GO:0016020">
    <property type="term" value="C:membrane"/>
    <property type="evidence" value="ECO:0007669"/>
    <property type="project" value="InterPro"/>
</dbReference>
<comment type="caution">
    <text evidence="3">The sequence shown here is derived from an EMBL/GenBank/DDBJ whole genome shotgun (WGS) entry which is preliminary data.</text>
</comment>
<evidence type="ECO:0000313" key="3">
    <source>
        <dbReference type="EMBL" id="HIY79682.1"/>
    </source>
</evidence>
<evidence type="ECO:0000259" key="2">
    <source>
        <dbReference type="PROSITE" id="PS51096"/>
    </source>
</evidence>
<organism evidence="3 4">
    <name type="scientific">Candidatus Olsenella excrementavium</name>
    <dbReference type="NCBI Taxonomy" id="2838709"/>
    <lineage>
        <taxon>Bacteria</taxon>
        <taxon>Bacillati</taxon>
        <taxon>Actinomycetota</taxon>
        <taxon>Coriobacteriia</taxon>
        <taxon>Coriobacteriales</taxon>
        <taxon>Atopobiaceae</taxon>
        <taxon>Olsenella</taxon>
    </lineage>
</organism>
<protein>
    <recommendedName>
        <fullName evidence="2">PTS EIIA type-4 domain-containing protein</fullName>
    </recommendedName>
</protein>
<name>A0A9D2CI16_9ACTN</name>
<dbReference type="PANTHER" id="PTHR33799">
    <property type="entry name" value="PTS PERMEASE-RELATED-RELATED"/>
    <property type="match status" value="1"/>
</dbReference>
<sequence length="129" mass="13818">MDVRFIVCGHGMFGTGMHEALRLLCGDDERLSSLDFRAGDSFEDLAERMEGLVDDDVPTVICTDVQGGSPFKASVLVRLKHPNVRAVTGTNFPLLLGLVFPDEEFADVDGLVSAAVAGAREALVIVEVP</sequence>
<dbReference type="Gene3D" id="3.40.50.510">
    <property type="entry name" value="Phosphotransferase system, mannose-type IIA component"/>
    <property type="match status" value="1"/>
</dbReference>
<evidence type="ECO:0000313" key="4">
    <source>
        <dbReference type="Proteomes" id="UP000824133"/>
    </source>
</evidence>
<reference evidence="3" key="2">
    <citation type="submission" date="2021-04" db="EMBL/GenBank/DDBJ databases">
        <authorList>
            <person name="Gilroy R."/>
        </authorList>
    </citation>
    <scope>NUCLEOTIDE SEQUENCE</scope>
    <source>
        <strain evidence="3">ChiHjej10B9-743</strain>
    </source>
</reference>
<evidence type="ECO:0000256" key="1">
    <source>
        <dbReference type="ARBA" id="ARBA00022679"/>
    </source>
</evidence>
<dbReference type="SUPFAM" id="SSF53062">
    <property type="entry name" value="PTS system fructose IIA component-like"/>
    <property type="match status" value="1"/>
</dbReference>
<dbReference type="Proteomes" id="UP000824133">
    <property type="component" value="Unassembled WGS sequence"/>
</dbReference>
<dbReference type="EMBL" id="DXCP01000034">
    <property type="protein sequence ID" value="HIY79682.1"/>
    <property type="molecule type" value="Genomic_DNA"/>
</dbReference>
<proteinExistence type="predicted"/>
<dbReference type="InterPro" id="IPR051471">
    <property type="entry name" value="Bacterial_PTS_sugar_comp"/>
</dbReference>
<dbReference type="InterPro" id="IPR004701">
    <property type="entry name" value="PTS_EIIA_man-typ"/>
</dbReference>
<dbReference type="PANTHER" id="PTHR33799:SF1">
    <property type="entry name" value="PTS SYSTEM MANNOSE-SPECIFIC EIIAB COMPONENT-RELATED"/>
    <property type="match status" value="1"/>
</dbReference>
<gene>
    <name evidence="3" type="ORF">IAA42_04510</name>
</gene>
<accession>A0A9D2CI16</accession>
<dbReference type="GO" id="GO:0016740">
    <property type="term" value="F:transferase activity"/>
    <property type="evidence" value="ECO:0007669"/>
    <property type="project" value="UniProtKB-KW"/>
</dbReference>
<dbReference type="PROSITE" id="PS51096">
    <property type="entry name" value="PTS_EIIA_TYPE_4"/>
    <property type="match status" value="1"/>
</dbReference>
<dbReference type="Pfam" id="PF03610">
    <property type="entry name" value="EIIA-man"/>
    <property type="match status" value="1"/>
</dbReference>